<keyword evidence="7" id="KW-0378">Hydrolase</keyword>
<accession>A0ABM7QKQ0</accession>
<name>A0ABM7QKQ0_9GAMM</name>
<keyword evidence="4" id="KW-0949">S-adenosyl-L-methionine</keyword>
<gene>
    <name evidence="7" type="ORF">Atep_09730</name>
</gene>
<evidence type="ECO:0000256" key="3">
    <source>
        <dbReference type="ARBA" id="ARBA00022679"/>
    </source>
</evidence>
<evidence type="ECO:0000256" key="5">
    <source>
        <dbReference type="ARBA" id="ARBA00022747"/>
    </source>
</evidence>
<dbReference type="PANTHER" id="PTHR33841">
    <property type="entry name" value="DNA METHYLTRANSFERASE YEEA-RELATED"/>
    <property type="match status" value="1"/>
</dbReference>
<reference evidence="7 8" key="1">
    <citation type="submission" date="2021-04" db="EMBL/GenBank/DDBJ databases">
        <title>Complete genome sequencing of Allochromatium tepidum strain NZ.</title>
        <authorList>
            <person name="Tsukatani Y."/>
            <person name="Mori H."/>
        </authorList>
    </citation>
    <scope>NUCLEOTIDE SEQUENCE [LARGE SCALE GENOMIC DNA]</scope>
    <source>
        <strain evidence="7 8">NZ</strain>
    </source>
</reference>
<evidence type="ECO:0000256" key="6">
    <source>
        <dbReference type="ARBA" id="ARBA00047942"/>
    </source>
</evidence>
<dbReference type="Proteomes" id="UP000680679">
    <property type="component" value="Chromosome"/>
</dbReference>
<dbReference type="EC" id="2.1.1.72" evidence="1"/>
<dbReference type="InterPro" id="IPR029063">
    <property type="entry name" value="SAM-dependent_MTases_sf"/>
</dbReference>
<dbReference type="RefSeq" id="WP_213380533.1">
    <property type="nucleotide sequence ID" value="NZ_AP024563.1"/>
</dbReference>
<dbReference type="PANTHER" id="PTHR33841:SF5">
    <property type="entry name" value="DNA METHYLASE (MODIFICATION METHYLASE) (METHYLTRANSFERASE)-RELATED"/>
    <property type="match status" value="1"/>
</dbReference>
<dbReference type="CDD" id="cd02440">
    <property type="entry name" value="AdoMet_MTases"/>
    <property type="match status" value="1"/>
</dbReference>
<dbReference type="PRINTS" id="PR00507">
    <property type="entry name" value="N12N6MTFRASE"/>
</dbReference>
<evidence type="ECO:0000313" key="7">
    <source>
        <dbReference type="EMBL" id="BCU06296.1"/>
    </source>
</evidence>
<evidence type="ECO:0000256" key="1">
    <source>
        <dbReference type="ARBA" id="ARBA00011900"/>
    </source>
</evidence>
<evidence type="ECO:0000313" key="8">
    <source>
        <dbReference type="Proteomes" id="UP000680679"/>
    </source>
</evidence>
<keyword evidence="7" id="KW-0255">Endonuclease</keyword>
<evidence type="ECO:0000256" key="2">
    <source>
        <dbReference type="ARBA" id="ARBA00022603"/>
    </source>
</evidence>
<organism evidence="7 8">
    <name type="scientific">Allochromatium tepidum</name>
    <dbReference type="NCBI Taxonomy" id="553982"/>
    <lineage>
        <taxon>Bacteria</taxon>
        <taxon>Pseudomonadati</taxon>
        <taxon>Pseudomonadota</taxon>
        <taxon>Gammaproteobacteria</taxon>
        <taxon>Chromatiales</taxon>
        <taxon>Chromatiaceae</taxon>
        <taxon>Allochromatium</taxon>
    </lineage>
</organism>
<evidence type="ECO:0000256" key="4">
    <source>
        <dbReference type="ARBA" id="ARBA00022691"/>
    </source>
</evidence>
<dbReference type="InterPro" id="IPR050953">
    <property type="entry name" value="N4_N6_ade-DNA_methylase"/>
</dbReference>
<dbReference type="Gene3D" id="3.40.50.150">
    <property type="entry name" value="Vaccinia Virus protein VP39"/>
    <property type="match status" value="1"/>
</dbReference>
<sequence length="495" mass="55946">MTAHRKQKIEFGDFQTPDNLAQAVCEKLLNFGISPNVIIEPTCGVGAFILAAASAFPASHEIYGFEINHAYLDALREKLHGLKNQSQIKLVQADFFALDWDNILRACSGSILVLGNLPWVTNSTLGTIEGENLPKKSNFSKQSGFDALTGKSNFDISEWMLLEILRCLQGRSGDLAMLVKTAVARKVLAQLQRQNLPIREASLFAIDAKKSFNASVEACLLFIRLSADPSDRLTQYTVYSDFQSDHGIKVGYRHGLTVSDLDAFDTSSFLFGTCPQKWRSGIKHDAAPVMELTRMPDRFVNGFGEVVDIEHDYLFPLMKGSDIGSGKPWREKFIVVTQHFVGERTDRMRDLHPKTWNYLERHATLLDSRRSSIYKNNPRFSIFGIGDYAFRPWRIAICGLYKSLNFRLIGPVEDKAVMFDDTVYYLSFEQETDAREAFALITAEPSLKLLSSLIFWDEKRPIKTAILNTLNWLKLAKKPKIAIQSEMQFTLELST</sequence>
<proteinExistence type="predicted"/>
<keyword evidence="5" id="KW-0680">Restriction system</keyword>
<keyword evidence="8" id="KW-1185">Reference proteome</keyword>
<dbReference type="EMBL" id="AP024563">
    <property type="protein sequence ID" value="BCU06296.1"/>
    <property type="molecule type" value="Genomic_DNA"/>
</dbReference>
<keyword evidence="3" id="KW-0808">Transferase</keyword>
<dbReference type="GO" id="GO:0004519">
    <property type="term" value="F:endonuclease activity"/>
    <property type="evidence" value="ECO:0007669"/>
    <property type="project" value="UniProtKB-KW"/>
</dbReference>
<protein>
    <recommendedName>
        <fullName evidence="1">site-specific DNA-methyltransferase (adenine-specific)</fullName>
        <ecNumber evidence="1">2.1.1.72</ecNumber>
    </recommendedName>
</protein>
<dbReference type="SUPFAM" id="SSF53335">
    <property type="entry name" value="S-adenosyl-L-methionine-dependent methyltransferases"/>
    <property type="match status" value="1"/>
</dbReference>
<keyword evidence="7" id="KW-0540">Nuclease</keyword>
<keyword evidence="2" id="KW-0489">Methyltransferase</keyword>
<comment type="catalytic activity">
    <reaction evidence="6">
        <text>a 2'-deoxyadenosine in DNA + S-adenosyl-L-methionine = an N(6)-methyl-2'-deoxyadenosine in DNA + S-adenosyl-L-homocysteine + H(+)</text>
        <dbReference type="Rhea" id="RHEA:15197"/>
        <dbReference type="Rhea" id="RHEA-COMP:12418"/>
        <dbReference type="Rhea" id="RHEA-COMP:12419"/>
        <dbReference type="ChEBI" id="CHEBI:15378"/>
        <dbReference type="ChEBI" id="CHEBI:57856"/>
        <dbReference type="ChEBI" id="CHEBI:59789"/>
        <dbReference type="ChEBI" id="CHEBI:90615"/>
        <dbReference type="ChEBI" id="CHEBI:90616"/>
        <dbReference type="EC" id="2.1.1.72"/>
    </reaction>
</comment>